<dbReference type="EMBL" id="FQNC01000087">
    <property type="protein sequence ID" value="SGZ27105.1"/>
    <property type="molecule type" value="Genomic_DNA"/>
</dbReference>
<dbReference type="Pfam" id="PF01636">
    <property type="entry name" value="APH"/>
    <property type="match status" value="1"/>
</dbReference>
<evidence type="ECO:0000313" key="3">
    <source>
        <dbReference type="Proteomes" id="UP000249464"/>
    </source>
</evidence>
<accession>A0A2X0MMG2</accession>
<evidence type="ECO:0000313" key="2">
    <source>
        <dbReference type="EMBL" id="SGZ27105.1"/>
    </source>
</evidence>
<dbReference type="AlphaFoldDB" id="A0A2X0MMG2"/>
<feature type="domain" description="Aminoglycoside phosphotransferase" evidence="1">
    <location>
        <begin position="8"/>
        <end position="44"/>
    </location>
</feature>
<name>A0A2X0MMG2_9BASI</name>
<dbReference type="InterPro" id="IPR011009">
    <property type="entry name" value="Kinase-like_dom_sf"/>
</dbReference>
<dbReference type="InterPro" id="IPR002575">
    <property type="entry name" value="Aminoglycoside_PTrfase"/>
</dbReference>
<dbReference type="Proteomes" id="UP000249464">
    <property type="component" value="Unassembled WGS sequence"/>
</dbReference>
<keyword evidence="3" id="KW-1185">Reference proteome</keyword>
<evidence type="ECO:0000259" key="1">
    <source>
        <dbReference type="Pfam" id="PF01636"/>
    </source>
</evidence>
<proteinExistence type="predicted"/>
<protein>
    <submittedName>
        <fullName evidence="2">BQ5605_C025g10056 protein</fullName>
    </submittedName>
</protein>
<dbReference type="SUPFAM" id="SSF56112">
    <property type="entry name" value="Protein kinase-like (PK-like)"/>
    <property type="match status" value="1"/>
</dbReference>
<sequence length="275" mass="30341">MVRAFEAKPVKLGVIHNDVSAGNVLLRPNDGGFCLIDWGRAYLDLRSSLLCALVASLSPLNFCCFMKCMHFTLFYLRYLLAERERALQSQVRWQPTLAGGPSAPAIFSALTRYGVCHSLGAFFISNALCCMSSPSAATVNTDALSQFNALLSSCAPFDWFDAPACHSTAPRQMSRRGTTSLRCGVWLEDLEWSDKSSPASRAVASFHRLLERHHSLLDLFRAKMADLDSGASTTFRDLRRTSEADASDAFVLLFNNLLKSATEHLLDHYDAETAS</sequence>
<reference evidence="2 3" key="1">
    <citation type="submission" date="2016-11" db="EMBL/GenBank/DDBJ databases">
        <authorList>
            <person name="Jaros S."/>
            <person name="Januszkiewicz K."/>
            <person name="Wedrychowicz H."/>
        </authorList>
    </citation>
    <scope>NUCLEOTIDE SEQUENCE [LARGE SCALE GENOMIC DNA]</scope>
</reference>
<organism evidence="2 3">
    <name type="scientific">Microbotryum silenes-dioicae</name>
    <dbReference type="NCBI Taxonomy" id="796604"/>
    <lineage>
        <taxon>Eukaryota</taxon>
        <taxon>Fungi</taxon>
        <taxon>Dikarya</taxon>
        <taxon>Basidiomycota</taxon>
        <taxon>Pucciniomycotina</taxon>
        <taxon>Microbotryomycetes</taxon>
        <taxon>Microbotryales</taxon>
        <taxon>Microbotryaceae</taxon>
        <taxon>Microbotryum</taxon>
    </lineage>
</organism>
<gene>
    <name evidence="2" type="primary">BQ5605_C025g10056</name>
    <name evidence="2" type="ORF">BQ5605_C025G10056</name>
</gene>